<dbReference type="Proteomes" id="UP000014127">
    <property type="component" value="Unassembled WGS sequence"/>
</dbReference>
<dbReference type="PATRIC" id="fig|1139219.3.peg.122"/>
<feature type="coiled-coil region" evidence="1">
    <location>
        <begin position="92"/>
        <end position="119"/>
    </location>
</feature>
<proteinExistence type="predicted"/>
<protein>
    <submittedName>
        <fullName evidence="2">Uncharacterized protein</fullName>
    </submittedName>
</protein>
<dbReference type="OrthoDB" id="2186991at2"/>
<dbReference type="AlphaFoldDB" id="S0KV35"/>
<evidence type="ECO:0000313" key="3">
    <source>
        <dbReference type="Proteomes" id="UP000014127"/>
    </source>
</evidence>
<name>S0KV35_9ENTE</name>
<reference evidence="2 3" key="1">
    <citation type="submission" date="2013-03" db="EMBL/GenBank/DDBJ databases">
        <title>The Genome Sequence of Enterococcus dispar ATCC_51266 (Illumina only assembly).</title>
        <authorList>
            <consortium name="The Broad Institute Genomics Platform"/>
            <consortium name="The Broad Institute Genome Sequencing Center for Infectious Disease"/>
            <person name="Earl A."/>
            <person name="Russ C."/>
            <person name="Gilmore M."/>
            <person name="Surin D."/>
            <person name="Walker B."/>
            <person name="Young S."/>
            <person name="Zeng Q."/>
            <person name="Gargeya S."/>
            <person name="Fitzgerald M."/>
            <person name="Haas B."/>
            <person name="Abouelleil A."/>
            <person name="Allen A.W."/>
            <person name="Alvarado L."/>
            <person name="Arachchi H.M."/>
            <person name="Berlin A.M."/>
            <person name="Chapman S.B."/>
            <person name="Gainer-Dewar J."/>
            <person name="Goldberg J."/>
            <person name="Griggs A."/>
            <person name="Gujja S."/>
            <person name="Hansen M."/>
            <person name="Howarth C."/>
            <person name="Imamovic A."/>
            <person name="Ireland A."/>
            <person name="Larimer J."/>
            <person name="McCowan C."/>
            <person name="Murphy C."/>
            <person name="Pearson M."/>
            <person name="Poon T.W."/>
            <person name="Priest M."/>
            <person name="Roberts A."/>
            <person name="Saif S."/>
            <person name="Shea T."/>
            <person name="Sisk P."/>
            <person name="Sykes S."/>
            <person name="Wortman J."/>
            <person name="Nusbaum C."/>
            <person name="Birren B."/>
        </authorList>
    </citation>
    <scope>NUCLEOTIDE SEQUENCE [LARGE SCALE GENOMIC DNA]</scope>
    <source>
        <strain evidence="2 3">ATCC 51266</strain>
    </source>
</reference>
<dbReference type="RefSeq" id="WP_016171356.1">
    <property type="nucleotide sequence ID" value="NZ_ASWK01000001.1"/>
</dbReference>
<keyword evidence="1" id="KW-0175">Coiled coil</keyword>
<keyword evidence="3" id="KW-1185">Reference proteome</keyword>
<sequence length="119" mass="13791">MKLYHIRKENGFNQQTFYNWLKETGLIEKGPKGYITGPNAWDEMAVLTTKRVDVNGEVREVTQVTVPKNKVSALITAYLSSGKTDLYTQGKRDEIQLKFQIIQDRLEKIEQQLTQLMLK</sequence>
<organism evidence="2 3">
    <name type="scientific">Enterococcus dispar ATCC 51266</name>
    <dbReference type="NCBI Taxonomy" id="1139219"/>
    <lineage>
        <taxon>Bacteria</taxon>
        <taxon>Bacillati</taxon>
        <taxon>Bacillota</taxon>
        <taxon>Bacilli</taxon>
        <taxon>Lactobacillales</taxon>
        <taxon>Enterococcaceae</taxon>
        <taxon>Enterococcus</taxon>
    </lineage>
</organism>
<comment type="caution">
    <text evidence="2">The sequence shown here is derived from an EMBL/GenBank/DDBJ whole genome shotgun (WGS) entry which is preliminary data.</text>
</comment>
<accession>S0KV35</accession>
<evidence type="ECO:0000256" key="1">
    <source>
        <dbReference type="SAM" id="Coils"/>
    </source>
</evidence>
<gene>
    <name evidence="2" type="ORF">OMK_00126</name>
</gene>
<dbReference type="HOGENOM" id="CLU_161249_0_0_9"/>
<evidence type="ECO:0000313" key="2">
    <source>
        <dbReference type="EMBL" id="EOT43983.1"/>
    </source>
</evidence>
<dbReference type="EMBL" id="AHYR01000001">
    <property type="protein sequence ID" value="EOT43983.1"/>
    <property type="molecule type" value="Genomic_DNA"/>
</dbReference>
<dbReference type="eggNOG" id="ENOG5030RWE">
    <property type="taxonomic scope" value="Bacteria"/>
</dbReference>